<dbReference type="Gene3D" id="1.20.120.1760">
    <property type="match status" value="1"/>
</dbReference>
<organism evidence="2 3">
    <name type="scientific">Photorhabdus temperata subsp. temperata Meg1</name>
    <dbReference type="NCBI Taxonomy" id="1393735"/>
    <lineage>
        <taxon>Bacteria</taxon>
        <taxon>Pseudomonadati</taxon>
        <taxon>Pseudomonadota</taxon>
        <taxon>Gammaproteobacteria</taxon>
        <taxon>Enterobacterales</taxon>
        <taxon>Morganellaceae</taxon>
        <taxon>Photorhabdus</taxon>
    </lineage>
</organism>
<comment type="caution">
    <text evidence="2">The sequence shown here is derived from an EMBL/GenBank/DDBJ whole genome shotgun (WGS) entry which is preliminary data.</text>
</comment>
<dbReference type="AlphaFoldDB" id="A0A081RQK3"/>
<protein>
    <submittedName>
        <fullName evidence="2">Phosphatidylglycerophosphate synthase</fullName>
    </submittedName>
</protein>
<sequence>MTLYDIKPKFQNLLRPWVIRLYQRGITANQVTLCAMITSVILGGILAFFPYPHLFLLLPLFLFFRMALNAIDGMLAREFNQQSRLGAVLNEIGDIVSDFALYLPFALLANTSLWLVIFTVIFAISTEFCGVVAQTLTGVRSYKGPLGKSDRAFLLGVYGMCIALWPQSLVYSNHIFITAILLLFWTCINRCRDAIARPKQEE</sequence>
<proteinExistence type="predicted"/>
<dbReference type="PATRIC" id="fig|1393735.3.peg.4535"/>
<dbReference type="RefSeq" id="WP_023045956.1">
    <property type="nucleotide sequence ID" value="NZ_CAWLUD010000122.1"/>
</dbReference>
<evidence type="ECO:0000256" key="1">
    <source>
        <dbReference type="SAM" id="Phobius"/>
    </source>
</evidence>
<dbReference type="Pfam" id="PF01066">
    <property type="entry name" value="CDP-OH_P_transf"/>
    <property type="match status" value="1"/>
</dbReference>
<dbReference type="EMBL" id="JGVH01000122">
    <property type="protein sequence ID" value="KER00956.1"/>
    <property type="molecule type" value="Genomic_DNA"/>
</dbReference>
<keyword evidence="1" id="KW-1133">Transmembrane helix</keyword>
<dbReference type="InterPro" id="IPR043130">
    <property type="entry name" value="CDP-OH_PTrfase_TM_dom"/>
</dbReference>
<feature type="transmembrane region" description="Helical" evidence="1">
    <location>
        <begin position="174"/>
        <end position="191"/>
    </location>
</feature>
<dbReference type="InterPro" id="IPR000462">
    <property type="entry name" value="CDP-OH_P_trans"/>
</dbReference>
<dbReference type="GO" id="GO:0016780">
    <property type="term" value="F:phosphotransferase activity, for other substituted phosphate groups"/>
    <property type="evidence" value="ECO:0007669"/>
    <property type="project" value="InterPro"/>
</dbReference>
<reference evidence="2 3" key="1">
    <citation type="submission" date="2014-03" db="EMBL/GenBank/DDBJ databases">
        <title>Draft Genome of Photorhabdus temperata Meg1.</title>
        <authorList>
            <person name="Hurst S.G.IV."/>
            <person name="Morris K."/>
            <person name="Thomas K."/>
            <person name="Tisa L.S."/>
        </authorList>
    </citation>
    <scope>NUCLEOTIDE SEQUENCE [LARGE SCALE GENOMIC DNA]</scope>
    <source>
        <strain evidence="2 3">Meg1</strain>
    </source>
</reference>
<dbReference type="Proteomes" id="UP000028002">
    <property type="component" value="Unassembled WGS sequence"/>
</dbReference>
<dbReference type="GO" id="GO:0016020">
    <property type="term" value="C:membrane"/>
    <property type="evidence" value="ECO:0007669"/>
    <property type="project" value="InterPro"/>
</dbReference>
<feature type="transmembrane region" description="Helical" evidence="1">
    <location>
        <begin position="113"/>
        <end position="139"/>
    </location>
</feature>
<accession>A0A081RQK3</accession>
<evidence type="ECO:0000313" key="2">
    <source>
        <dbReference type="EMBL" id="KER00956.1"/>
    </source>
</evidence>
<keyword evidence="1" id="KW-0472">Membrane</keyword>
<keyword evidence="1" id="KW-0812">Transmembrane</keyword>
<evidence type="ECO:0000313" key="3">
    <source>
        <dbReference type="Proteomes" id="UP000028002"/>
    </source>
</evidence>
<dbReference type="GO" id="GO:0008654">
    <property type="term" value="P:phospholipid biosynthetic process"/>
    <property type="evidence" value="ECO:0007669"/>
    <property type="project" value="InterPro"/>
</dbReference>
<gene>
    <name evidence="2" type="ORF">MEG1DRAFT_04448</name>
</gene>
<name>A0A081RQK3_PHOTE</name>